<dbReference type="KEGG" id="amuc:Pan181_22210"/>
<dbReference type="OrthoDB" id="9781963at2"/>
<feature type="transmembrane region" description="Helical" evidence="1">
    <location>
        <begin position="7"/>
        <end position="27"/>
    </location>
</feature>
<dbReference type="EMBL" id="CP036278">
    <property type="protein sequence ID" value="QDU56019.1"/>
    <property type="molecule type" value="Genomic_DNA"/>
</dbReference>
<name>A0A518AMR2_9BACT</name>
<sequence>MNKNLRWWLYFTMATAVLFVLHLLRLVDTWNAYYLDGSREFGWPLTYIWANVWGWHLEYRRFLIDLLVMVLMAKLFADASVTGYRNYFRKVRNWGLPDST</sequence>
<keyword evidence="1" id="KW-1133">Transmembrane helix</keyword>
<organism evidence="2 3">
    <name type="scientific">Aeoliella mucimassa</name>
    <dbReference type="NCBI Taxonomy" id="2527972"/>
    <lineage>
        <taxon>Bacteria</taxon>
        <taxon>Pseudomonadati</taxon>
        <taxon>Planctomycetota</taxon>
        <taxon>Planctomycetia</taxon>
        <taxon>Pirellulales</taxon>
        <taxon>Lacipirellulaceae</taxon>
        <taxon>Aeoliella</taxon>
    </lineage>
</organism>
<evidence type="ECO:0000313" key="2">
    <source>
        <dbReference type="EMBL" id="QDU56019.1"/>
    </source>
</evidence>
<dbReference type="AlphaFoldDB" id="A0A518AMR2"/>
<evidence type="ECO:0000256" key="1">
    <source>
        <dbReference type="SAM" id="Phobius"/>
    </source>
</evidence>
<evidence type="ECO:0000313" key="3">
    <source>
        <dbReference type="Proteomes" id="UP000315750"/>
    </source>
</evidence>
<dbReference type="Proteomes" id="UP000315750">
    <property type="component" value="Chromosome"/>
</dbReference>
<keyword evidence="1" id="KW-0472">Membrane</keyword>
<feature type="transmembrane region" description="Helical" evidence="1">
    <location>
        <begin position="62"/>
        <end position="84"/>
    </location>
</feature>
<keyword evidence="3" id="KW-1185">Reference proteome</keyword>
<proteinExistence type="predicted"/>
<protein>
    <submittedName>
        <fullName evidence="2">Uncharacterized protein</fullName>
    </submittedName>
</protein>
<dbReference type="RefSeq" id="WP_145246788.1">
    <property type="nucleotide sequence ID" value="NZ_CP036278.1"/>
</dbReference>
<reference evidence="2 3" key="1">
    <citation type="submission" date="2019-02" db="EMBL/GenBank/DDBJ databases">
        <title>Deep-cultivation of Planctomycetes and their phenomic and genomic characterization uncovers novel biology.</title>
        <authorList>
            <person name="Wiegand S."/>
            <person name="Jogler M."/>
            <person name="Boedeker C."/>
            <person name="Pinto D."/>
            <person name="Vollmers J."/>
            <person name="Rivas-Marin E."/>
            <person name="Kohn T."/>
            <person name="Peeters S.H."/>
            <person name="Heuer A."/>
            <person name="Rast P."/>
            <person name="Oberbeckmann S."/>
            <person name="Bunk B."/>
            <person name="Jeske O."/>
            <person name="Meyerdierks A."/>
            <person name="Storesund J.E."/>
            <person name="Kallscheuer N."/>
            <person name="Luecker S."/>
            <person name="Lage O.M."/>
            <person name="Pohl T."/>
            <person name="Merkel B.J."/>
            <person name="Hornburger P."/>
            <person name="Mueller R.-W."/>
            <person name="Bruemmer F."/>
            <person name="Labrenz M."/>
            <person name="Spormann A.M."/>
            <person name="Op den Camp H."/>
            <person name="Overmann J."/>
            <person name="Amann R."/>
            <person name="Jetten M.S.M."/>
            <person name="Mascher T."/>
            <person name="Medema M.H."/>
            <person name="Devos D.P."/>
            <person name="Kaster A.-K."/>
            <person name="Ovreas L."/>
            <person name="Rohde M."/>
            <person name="Galperin M.Y."/>
            <person name="Jogler C."/>
        </authorList>
    </citation>
    <scope>NUCLEOTIDE SEQUENCE [LARGE SCALE GENOMIC DNA]</scope>
    <source>
        <strain evidence="2 3">Pan181</strain>
    </source>
</reference>
<gene>
    <name evidence="2" type="ORF">Pan181_22210</name>
</gene>
<keyword evidence="1" id="KW-0812">Transmembrane</keyword>
<accession>A0A518AMR2</accession>